<keyword evidence="7 9" id="KW-1133">Transmembrane helix</keyword>
<dbReference type="EMBL" id="MRZV01000145">
    <property type="protein sequence ID" value="PIK57364.1"/>
    <property type="molecule type" value="Genomic_DNA"/>
</dbReference>
<dbReference type="InterPro" id="IPR009357">
    <property type="entry name" value="Riboflavin_transptr"/>
</dbReference>
<reference evidence="11 12" key="1">
    <citation type="journal article" date="2017" name="PLoS Biol.">
        <title>The sea cucumber genome provides insights into morphological evolution and visceral regeneration.</title>
        <authorList>
            <person name="Zhang X."/>
            <person name="Sun L."/>
            <person name="Yuan J."/>
            <person name="Sun Y."/>
            <person name="Gao Y."/>
            <person name="Zhang L."/>
            <person name="Li S."/>
            <person name="Dai H."/>
            <person name="Hamel J.F."/>
            <person name="Liu C."/>
            <person name="Yu Y."/>
            <person name="Liu S."/>
            <person name="Lin W."/>
            <person name="Guo K."/>
            <person name="Jin S."/>
            <person name="Xu P."/>
            <person name="Storey K.B."/>
            <person name="Huan P."/>
            <person name="Zhang T."/>
            <person name="Zhou Y."/>
            <person name="Zhang J."/>
            <person name="Lin C."/>
            <person name="Li X."/>
            <person name="Xing L."/>
            <person name="Huo D."/>
            <person name="Sun M."/>
            <person name="Wang L."/>
            <person name="Mercier A."/>
            <person name="Li F."/>
            <person name="Yang H."/>
            <person name="Xiang J."/>
        </authorList>
    </citation>
    <scope>NUCLEOTIDE SEQUENCE [LARGE SCALE GENOMIC DNA]</scope>
    <source>
        <strain evidence="11">Shaxun</strain>
        <tissue evidence="11">Muscle</tissue>
    </source>
</reference>
<sequence>MERRKTLRKALVCLLVVFFGTGSWVAINGIWVELPLLVSLGIPEGYGLASYIIIITQFANLGPLLFTLANFLTSKDVKLEVPTVYLITTVGWITCLLMVFFWDSYTFWAGETHSTAFLILCLSLAVVDCTSSVAFTPFMARFKSVYLTWYFVGEGMSSLLPGVVALIQGVGGDGVCIANYTYEYESGGKTYQCTDWIAQNKPARFGPEEFFLFLFGMMVLSFTGFLLLNVLPVVKKEHAHDSPSQSSVDTVSSKESNESHNMLVTSTKSEVSLPETAEPAVDLSSPQQIQGRPLRDFVYLFTVLGVVNALSNGILPSIQSYSAGAYSLTTYLYAATLGNIF</sequence>
<feature type="transmembrane region" description="Helical" evidence="9">
    <location>
        <begin position="210"/>
        <end position="231"/>
    </location>
</feature>
<feature type="transmembrane region" description="Helical" evidence="9">
    <location>
        <begin position="84"/>
        <end position="102"/>
    </location>
</feature>
<dbReference type="AlphaFoldDB" id="A0A2G8LAW3"/>
<comment type="caution">
    <text evidence="11">The sequence shown here is derived from an EMBL/GenBank/DDBJ whole genome shotgun (WGS) entry which is preliminary data.</text>
</comment>
<comment type="caution">
    <text evidence="9">Lacks conserved residue(s) required for the propagation of feature annotation.</text>
</comment>
<dbReference type="Pfam" id="PF06237">
    <property type="entry name" value="SLC52_ribofla_tr"/>
    <property type="match status" value="1"/>
</dbReference>
<evidence type="ECO:0000256" key="9">
    <source>
        <dbReference type="RuleBase" id="RU368035"/>
    </source>
</evidence>
<feature type="compositionally biased region" description="Low complexity" evidence="10">
    <location>
        <begin position="242"/>
        <end position="254"/>
    </location>
</feature>
<evidence type="ECO:0000256" key="4">
    <source>
        <dbReference type="ARBA" id="ARBA00022448"/>
    </source>
</evidence>
<protein>
    <recommendedName>
        <fullName evidence="9">Riboflavin transporter</fullName>
    </recommendedName>
</protein>
<keyword evidence="12" id="KW-1185">Reference proteome</keyword>
<accession>A0A2G8LAW3</accession>
<gene>
    <name evidence="11" type="ORF">BSL78_05753</name>
</gene>
<evidence type="ECO:0000256" key="10">
    <source>
        <dbReference type="SAM" id="MobiDB-lite"/>
    </source>
</evidence>
<keyword evidence="5 9" id="KW-1003">Cell membrane</keyword>
<dbReference type="PANTHER" id="PTHR12929">
    <property type="entry name" value="SOLUTE CARRIER FAMILY 52"/>
    <property type="match status" value="1"/>
</dbReference>
<proteinExistence type="inferred from homology"/>
<feature type="transmembrane region" description="Helical" evidence="9">
    <location>
        <begin position="147"/>
        <end position="167"/>
    </location>
</feature>
<feature type="transmembrane region" description="Helical" evidence="9">
    <location>
        <begin position="297"/>
        <end position="315"/>
    </location>
</feature>
<evidence type="ECO:0000256" key="7">
    <source>
        <dbReference type="ARBA" id="ARBA00022989"/>
    </source>
</evidence>
<evidence type="ECO:0000256" key="3">
    <source>
        <dbReference type="ARBA" id="ARBA00006366"/>
    </source>
</evidence>
<dbReference type="GO" id="GO:0032217">
    <property type="term" value="F:riboflavin transmembrane transporter activity"/>
    <property type="evidence" value="ECO:0007669"/>
    <property type="project" value="UniProtKB-UniRule"/>
</dbReference>
<organism evidence="11 12">
    <name type="scientific">Stichopus japonicus</name>
    <name type="common">Sea cucumber</name>
    <dbReference type="NCBI Taxonomy" id="307972"/>
    <lineage>
        <taxon>Eukaryota</taxon>
        <taxon>Metazoa</taxon>
        <taxon>Echinodermata</taxon>
        <taxon>Eleutherozoa</taxon>
        <taxon>Echinozoa</taxon>
        <taxon>Holothuroidea</taxon>
        <taxon>Aspidochirotacea</taxon>
        <taxon>Aspidochirotida</taxon>
        <taxon>Stichopodidae</taxon>
        <taxon>Apostichopus</taxon>
    </lineage>
</organism>
<evidence type="ECO:0000256" key="1">
    <source>
        <dbReference type="ARBA" id="ARBA00000215"/>
    </source>
</evidence>
<name>A0A2G8LAW3_STIJA</name>
<evidence type="ECO:0000256" key="5">
    <source>
        <dbReference type="ARBA" id="ARBA00022475"/>
    </source>
</evidence>
<comment type="catalytic activity">
    <reaction evidence="1 9">
        <text>riboflavin(in) = riboflavin(out)</text>
        <dbReference type="Rhea" id="RHEA:35015"/>
        <dbReference type="ChEBI" id="CHEBI:57986"/>
    </reaction>
</comment>
<keyword evidence="6 9" id="KW-0812">Transmembrane</keyword>
<evidence type="ECO:0000313" key="11">
    <source>
        <dbReference type="EMBL" id="PIK57364.1"/>
    </source>
</evidence>
<comment type="similarity">
    <text evidence="3 9">Belongs to the riboflavin transporter family.</text>
</comment>
<comment type="function">
    <text evidence="9">Plasma membrane transporter mediating the uptake by cells of the water soluble vitamin B2/riboflavin that plays a key role in biochemical oxidation-reduction reactions of the carbohydrate, lipid, and amino acid metabolism.</text>
</comment>
<dbReference type="GO" id="GO:0005886">
    <property type="term" value="C:plasma membrane"/>
    <property type="evidence" value="ECO:0007669"/>
    <property type="project" value="UniProtKB-SubCell"/>
</dbReference>
<evidence type="ECO:0000256" key="6">
    <source>
        <dbReference type="ARBA" id="ARBA00022692"/>
    </source>
</evidence>
<feature type="transmembrane region" description="Helical" evidence="9">
    <location>
        <begin position="49"/>
        <end position="72"/>
    </location>
</feature>
<feature type="transmembrane region" description="Helical" evidence="9">
    <location>
        <begin position="114"/>
        <end position="135"/>
    </location>
</feature>
<dbReference type="PANTHER" id="PTHR12929:SF10">
    <property type="entry name" value="RIBOFLAVIN TRANSPORTER"/>
    <property type="match status" value="1"/>
</dbReference>
<evidence type="ECO:0000313" key="12">
    <source>
        <dbReference type="Proteomes" id="UP000230750"/>
    </source>
</evidence>
<dbReference type="Proteomes" id="UP000230750">
    <property type="component" value="Unassembled WGS sequence"/>
</dbReference>
<keyword evidence="8 9" id="KW-0472">Membrane</keyword>
<evidence type="ECO:0000256" key="8">
    <source>
        <dbReference type="ARBA" id="ARBA00023136"/>
    </source>
</evidence>
<dbReference type="OrthoDB" id="9995836at2759"/>
<comment type="subcellular location">
    <subcellularLocation>
        <location evidence="2 9">Cell membrane</location>
        <topology evidence="2 9">Multi-pass membrane protein</topology>
    </subcellularLocation>
</comment>
<keyword evidence="4 9" id="KW-0813">Transport</keyword>
<feature type="region of interest" description="Disordered" evidence="10">
    <location>
        <begin position="240"/>
        <end position="259"/>
    </location>
</feature>
<evidence type="ECO:0000256" key="2">
    <source>
        <dbReference type="ARBA" id="ARBA00004651"/>
    </source>
</evidence>